<feature type="domain" description="FecR protein" evidence="3">
    <location>
        <begin position="58"/>
        <end position="157"/>
    </location>
</feature>
<accession>A0A933NYL7</accession>
<evidence type="ECO:0000313" key="4">
    <source>
        <dbReference type="EMBL" id="MBI4922161.1"/>
    </source>
</evidence>
<feature type="signal peptide" evidence="2">
    <location>
        <begin position="1"/>
        <end position="21"/>
    </location>
</feature>
<dbReference type="InterPro" id="IPR006860">
    <property type="entry name" value="FecR"/>
</dbReference>
<dbReference type="PANTHER" id="PTHR38731">
    <property type="entry name" value="LIPL45-RELATED LIPOPROTEIN-RELATED"/>
    <property type="match status" value="1"/>
</dbReference>
<dbReference type="Proteomes" id="UP000782610">
    <property type="component" value="Unassembled WGS sequence"/>
</dbReference>
<sequence length="262" mass="27736">MRKLISGVVAALLLAGMPALALAEAAGSAKGVNPAADAERDGTIETLVVGSDIFIGDLVETGPKGQVQILFADNTELVVGPHSSLKIEDYLIRNDGSAGRLVVNMLAGSFRFATGDSAKNRYELKTPTGTIGVRGTGFDTFTDLDGTTRLLHYHGIVHFCSLSNVCQDLSELCTLGEFDSGDARVVGDTRAIKGDARAQLKGEFIYANSQARLLRRFWMANAYDCLHNPPAGPVVEDDGTDDGGPGKPPPTPTPRPPIFIIP</sequence>
<evidence type="ECO:0000256" key="2">
    <source>
        <dbReference type="SAM" id="SignalP"/>
    </source>
</evidence>
<dbReference type="EMBL" id="JACRAF010000028">
    <property type="protein sequence ID" value="MBI4922161.1"/>
    <property type="molecule type" value="Genomic_DNA"/>
</dbReference>
<feature type="region of interest" description="Disordered" evidence="1">
    <location>
        <begin position="231"/>
        <end position="262"/>
    </location>
</feature>
<reference evidence="4" key="1">
    <citation type="submission" date="2020-07" db="EMBL/GenBank/DDBJ databases">
        <title>Huge and variable diversity of episymbiotic CPR bacteria and DPANN archaea in groundwater ecosystems.</title>
        <authorList>
            <person name="He C.Y."/>
            <person name="Keren R."/>
            <person name="Whittaker M."/>
            <person name="Farag I.F."/>
            <person name="Doudna J."/>
            <person name="Cate J.H.D."/>
            <person name="Banfield J.F."/>
        </authorList>
    </citation>
    <scope>NUCLEOTIDE SEQUENCE</scope>
    <source>
        <strain evidence="4">NC_groundwater_1586_Pr3_B-0.1um_66_15</strain>
    </source>
</reference>
<comment type="caution">
    <text evidence="4">The sequence shown here is derived from an EMBL/GenBank/DDBJ whole genome shotgun (WGS) entry which is preliminary data.</text>
</comment>
<dbReference type="PANTHER" id="PTHR38731:SF1">
    <property type="entry name" value="FECR PROTEIN DOMAIN-CONTAINING PROTEIN"/>
    <property type="match status" value="1"/>
</dbReference>
<dbReference type="AlphaFoldDB" id="A0A933NYL7"/>
<proteinExistence type="predicted"/>
<evidence type="ECO:0000256" key="1">
    <source>
        <dbReference type="SAM" id="MobiDB-lite"/>
    </source>
</evidence>
<dbReference type="Pfam" id="PF04773">
    <property type="entry name" value="FecR"/>
    <property type="match status" value="1"/>
</dbReference>
<dbReference type="Gene3D" id="2.60.120.1440">
    <property type="match status" value="1"/>
</dbReference>
<feature type="compositionally biased region" description="Pro residues" evidence="1">
    <location>
        <begin position="246"/>
        <end position="262"/>
    </location>
</feature>
<evidence type="ECO:0000259" key="3">
    <source>
        <dbReference type="Pfam" id="PF04773"/>
    </source>
</evidence>
<name>A0A933NYL7_9HYPH</name>
<protein>
    <submittedName>
        <fullName evidence="4">FecR domain-containing protein</fullName>
    </submittedName>
</protein>
<feature type="chain" id="PRO_5038085361" evidence="2">
    <location>
        <begin position="22"/>
        <end position="262"/>
    </location>
</feature>
<organism evidence="4 5">
    <name type="scientific">Devosia nanyangense</name>
    <dbReference type="NCBI Taxonomy" id="1228055"/>
    <lineage>
        <taxon>Bacteria</taxon>
        <taxon>Pseudomonadati</taxon>
        <taxon>Pseudomonadota</taxon>
        <taxon>Alphaproteobacteria</taxon>
        <taxon>Hyphomicrobiales</taxon>
        <taxon>Devosiaceae</taxon>
        <taxon>Devosia</taxon>
    </lineage>
</organism>
<keyword evidence="2" id="KW-0732">Signal</keyword>
<evidence type="ECO:0000313" key="5">
    <source>
        <dbReference type="Proteomes" id="UP000782610"/>
    </source>
</evidence>
<gene>
    <name evidence="4" type="ORF">HY834_10450</name>
</gene>